<gene>
    <name evidence="1" type="ORF">PVAP13_7NG242400</name>
</gene>
<protein>
    <submittedName>
        <fullName evidence="1">Uncharacterized protein</fullName>
    </submittedName>
</protein>
<organism evidence="1 2">
    <name type="scientific">Panicum virgatum</name>
    <name type="common">Blackwell switchgrass</name>
    <dbReference type="NCBI Taxonomy" id="38727"/>
    <lineage>
        <taxon>Eukaryota</taxon>
        <taxon>Viridiplantae</taxon>
        <taxon>Streptophyta</taxon>
        <taxon>Embryophyta</taxon>
        <taxon>Tracheophyta</taxon>
        <taxon>Spermatophyta</taxon>
        <taxon>Magnoliopsida</taxon>
        <taxon>Liliopsida</taxon>
        <taxon>Poales</taxon>
        <taxon>Poaceae</taxon>
        <taxon>PACMAD clade</taxon>
        <taxon>Panicoideae</taxon>
        <taxon>Panicodae</taxon>
        <taxon>Paniceae</taxon>
        <taxon>Panicinae</taxon>
        <taxon>Panicum</taxon>
        <taxon>Panicum sect. Hiantes</taxon>
    </lineage>
</organism>
<keyword evidence="2" id="KW-1185">Reference proteome</keyword>
<dbReference type="Proteomes" id="UP000823388">
    <property type="component" value="Chromosome 7N"/>
</dbReference>
<sequence length="139" mass="16002">MTAMLPYLYVADAFLLDLHGRPAPHLYIRWVSARLWRAHTELTRWRDRAARAGGEADQRVDVEPAWRRSALEPGAWPGESAPDLQDGRWKPVVSPQRYFSRFFLHRSTRGRRSFGRKRFLVTTHTLSLSSNLAATSPNC</sequence>
<proteinExistence type="predicted"/>
<comment type="caution">
    <text evidence="1">The sequence shown here is derived from an EMBL/GenBank/DDBJ whole genome shotgun (WGS) entry which is preliminary data.</text>
</comment>
<evidence type="ECO:0000313" key="2">
    <source>
        <dbReference type="Proteomes" id="UP000823388"/>
    </source>
</evidence>
<accession>A0A8T0Q349</accession>
<dbReference type="AlphaFoldDB" id="A0A8T0Q349"/>
<evidence type="ECO:0000313" key="1">
    <source>
        <dbReference type="EMBL" id="KAG2565506.1"/>
    </source>
</evidence>
<name>A0A8T0Q349_PANVG</name>
<dbReference type="EMBL" id="CM029050">
    <property type="protein sequence ID" value="KAG2565506.1"/>
    <property type="molecule type" value="Genomic_DNA"/>
</dbReference>
<reference evidence="1" key="1">
    <citation type="submission" date="2020-05" db="EMBL/GenBank/DDBJ databases">
        <title>WGS assembly of Panicum virgatum.</title>
        <authorList>
            <person name="Lovell J.T."/>
            <person name="Jenkins J."/>
            <person name="Shu S."/>
            <person name="Juenger T.E."/>
            <person name="Schmutz J."/>
        </authorList>
    </citation>
    <scope>NUCLEOTIDE SEQUENCE</scope>
    <source>
        <strain evidence="1">AP13</strain>
    </source>
</reference>